<feature type="transmembrane region" description="Helical" evidence="2">
    <location>
        <begin position="215"/>
        <end position="235"/>
    </location>
</feature>
<evidence type="ECO:0000313" key="5">
    <source>
        <dbReference type="Proteomes" id="UP000799750"/>
    </source>
</evidence>
<dbReference type="InterPro" id="IPR046529">
    <property type="entry name" value="DUF6594"/>
</dbReference>
<gene>
    <name evidence="4" type="ORF">BU16DRAFT_558836</name>
</gene>
<keyword evidence="2" id="KW-1133">Transmembrane helix</keyword>
<feature type="coiled-coil region" evidence="1">
    <location>
        <begin position="43"/>
        <end position="100"/>
    </location>
</feature>
<feature type="transmembrane region" description="Helical" evidence="2">
    <location>
        <begin position="242"/>
        <end position="260"/>
    </location>
</feature>
<proteinExistence type="predicted"/>
<keyword evidence="2" id="KW-0472">Membrane</keyword>
<evidence type="ECO:0000259" key="3">
    <source>
        <dbReference type="Pfam" id="PF20237"/>
    </source>
</evidence>
<protein>
    <recommendedName>
        <fullName evidence="3">DUF6594 domain-containing protein</fullName>
    </recommendedName>
</protein>
<dbReference type="Pfam" id="PF20237">
    <property type="entry name" value="DUF6594"/>
    <property type="match status" value="1"/>
</dbReference>
<evidence type="ECO:0000256" key="1">
    <source>
        <dbReference type="SAM" id="Coils"/>
    </source>
</evidence>
<evidence type="ECO:0000256" key="2">
    <source>
        <dbReference type="SAM" id="Phobius"/>
    </source>
</evidence>
<dbReference type="AlphaFoldDB" id="A0A6A6R267"/>
<reference evidence="4" key="1">
    <citation type="journal article" date="2020" name="Stud. Mycol.">
        <title>101 Dothideomycetes genomes: a test case for predicting lifestyles and emergence of pathogens.</title>
        <authorList>
            <person name="Haridas S."/>
            <person name="Albert R."/>
            <person name="Binder M."/>
            <person name="Bloem J."/>
            <person name="Labutti K."/>
            <person name="Salamov A."/>
            <person name="Andreopoulos B."/>
            <person name="Baker S."/>
            <person name="Barry K."/>
            <person name="Bills G."/>
            <person name="Bluhm B."/>
            <person name="Cannon C."/>
            <person name="Castanera R."/>
            <person name="Culley D."/>
            <person name="Daum C."/>
            <person name="Ezra D."/>
            <person name="Gonzalez J."/>
            <person name="Henrissat B."/>
            <person name="Kuo A."/>
            <person name="Liang C."/>
            <person name="Lipzen A."/>
            <person name="Lutzoni F."/>
            <person name="Magnuson J."/>
            <person name="Mondo S."/>
            <person name="Nolan M."/>
            <person name="Ohm R."/>
            <person name="Pangilinan J."/>
            <person name="Park H.-J."/>
            <person name="Ramirez L."/>
            <person name="Alfaro M."/>
            <person name="Sun H."/>
            <person name="Tritt A."/>
            <person name="Yoshinaga Y."/>
            <person name="Zwiers L.-H."/>
            <person name="Turgeon B."/>
            <person name="Goodwin S."/>
            <person name="Spatafora J."/>
            <person name="Crous P."/>
            <person name="Grigoriev I."/>
        </authorList>
    </citation>
    <scope>NUCLEOTIDE SEQUENCE</scope>
    <source>
        <strain evidence="4">CBS 269.34</strain>
    </source>
</reference>
<organism evidence="4 5">
    <name type="scientific">Lophium mytilinum</name>
    <dbReference type="NCBI Taxonomy" id="390894"/>
    <lineage>
        <taxon>Eukaryota</taxon>
        <taxon>Fungi</taxon>
        <taxon>Dikarya</taxon>
        <taxon>Ascomycota</taxon>
        <taxon>Pezizomycotina</taxon>
        <taxon>Dothideomycetes</taxon>
        <taxon>Pleosporomycetidae</taxon>
        <taxon>Mytilinidiales</taxon>
        <taxon>Mytilinidiaceae</taxon>
        <taxon>Lophium</taxon>
    </lineage>
</organism>
<keyword evidence="1" id="KW-0175">Coiled coil</keyword>
<evidence type="ECO:0000313" key="4">
    <source>
        <dbReference type="EMBL" id="KAF2498791.1"/>
    </source>
</evidence>
<accession>A0A6A6R267</accession>
<keyword evidence="5" id="KW-1185">Reference proteome</keyword>
<name>A0A6A6R267_9PEZI</name>
<keyword evidence="2" id="KW-0812">Transmembrane</keyword>
<sequence length="273" mass="31210">MQPRLSLAHPRFSKLHEHLATCPESMVLPRYGKLSTEIIYEIIDDFDEKCKEFEEARDQLEEFRRRVVHVSSAANPEAQIQATEKEMKEIESKLKRLKTERRDLWFMYHNALDSYGKTAALPDPIKFNHGNFHEEVNNCDPDAEIHSVYGSLGSIIDRDLCTLKGYPPMDPFSNLIIFHILDRLSKSKRFQRFFKDKSTQKLGVVAGVVTKATHVINSILLPLFLAGSIIGLFFVESMIARLAVIVALLLVFSFAAIFFVRSGRNDMVIFMSA</sequence>
<dbReference type="Proteomes" id="UP000799750">
    <property type="component" value="Unassembled WGS sequence"/>
</dbReference>
<feature type="domain" description="DUF6594" evidence="3">
    <location>
        <begin position="14"/>
        <end position="271"/>
    </location>
</feature>
<dbReference type="EMBL" id="MU004185">
    <property type="protein sequence ID" value="KAF2498791.1"/>
    <property type="molecule type" value="Genomic_DNA"/>
</dbReference>
<dbReference type="OrthoDB" id="10392230at2759"/>